<dbReference type="PANTHER" id="PTHR12272:SF11">
    <property type="entry name" value="PAN2-PAN3 DEADENYLATION COMPLEX SUBUNIT PAN3"/>
    <property type="match status" value="1"/>
</dbReference>
<keyword evidence="10" id="KW-1185">Reference proteome</keyword>
<keyword evidence="4" id="KW-0547">Nucleotide-binding</keyword>
<dbReference type="EMBL" id="NIVC01001869">
    <property type="protein sequence ID" value="PAA63131.1"/>
    <property type="molecule type" value="Genomic_DNA"/>
</dbReference>
<dbReference type="OrthoDB" id="204958at2759"/>
<dbReference type="InterPro" id="IPR000719">
    <property type="entry name" value="Prot_kinase_dom"/>
</dbReference>
<sequence>MSSSDHRLFYGSGGLLSSMPTANSSDNANQFYAQSRSATGQSQTQYASNSGATAAAALGVRMHGMGMTPQHSRSLITGQHAISAAATAAANRSQTASLVAGTSFYDANNLDEVKKMQSAGKLTSPSWYAQLPAGEFSQFTERGDGVTYMDAELRRSLLSRIHFALIVPDAQLSATLPPALLHYEQLAPLETQLKRSGTFGLPSLCYKAFNGKDQTWVMLRRFVGVGQMQARLVGQQLESLRKLEHPHLVPVRHVFATDAFGDDSVCLVTDFFPGSTTLLSSHCSDPLKVNGFNSPFNIDGQARPISSIKSRSQSHVQSEAIVWHMLLQLASAVRACHARHSRAVRLLDPSKIIIDVEASRAGQQQRPRLRVNCLGAREILGAIGASFSDPAQAEEELVKAKQQDLVDLGKLLLVLSCGTTVALQDLNTSIELITRAYSKDLASVIRQLIYGLSRSIYDVMPAIGARFFDHLCESQQRVDFLEAQLTKQLENGRLFRLASKLNTVCERELPADPAWAETGDRYMLKLFRDFVFHQTDPSGAYPWIDLAHIVSCLQRLDMGSQQRVCLVSRDSQNIMLVTYAELKRWLDDSCVELIKQMEDGMAQQQQQPPGYYGDNSAVAAAAAAAAAAVASEYPSATALYQGGDV</sequence>
<dbReference type="GO" id="GO:0000932">
    <property type="term" value="C:P-body"/>
    <property type="evidence" value="ECO:0007669"/>
    <property type="project" value="TreeGrafter"/>
</dbReference>
<evidence type="ECO:0000313" key="9">
    <source>
        <dbReference type="EMBL" id="PAA64083.1"/>
    </source>
</evidence>
<dbReference type="GO" id="GO:0004672">
    <property type="term" value="F:protein kinase activity"/>
    <property type="evidence" value="ECO:0007669"/>
    <property type="project" value="InterPro"/>
</dbReference>
<evidence type="ECO:0000256" key="2">
    <source>
        <dbReference type="ARBA" id="ARBA00022490"/>
    </source>
</evidence>
<gene>
    <name evidence="9" type="ORF">BOX15_Mlig017466g1</name>
    <name evidence="8" type="ORF">BOX15_Mlig018084g1</name>
</gene>
<dbReference type="InterPro" id="IPR030844">
    <property type="entry name" value="PAN3"/>
</dbReference>
<evidence type="ECO:0000256" key="4">
    <source>
        <dbReference type="ARBA" id="ARBA00022741"/>
    </source>
</evidence>
<dbReference type="EMBL" id="NIVC01001783">
    <property type="protein sequence ID" value="PAA64083.1"/>
    <property type="molecule type" value="Genomic_DNA"/>
</dbReference>
<organism evidence="8 10">
    <name type="scientific">Macrostomum lignano</name>
    <dbReference type="NCBI Taxonomy" id="282301"/>
    <lineage>
        <taxon>Eukaryota</taxon>
        <taxon>Metazoa</taxon>
        <taxon>Spiralia</taxon>
        <taxon>Lophotrochozoa</taxon>
        <taxon>Platyhelminthes</taxon>
        <taxon>Rhabditophora</taxon>
        <taxon>Macrostomorpha</taxon>
        <taxon>Macrostomida</taxon>
        <taxon>Macrostomidae</taxon>
        <taxon>Macrostomum</taxon>
    </lineage>
</organism>
<evidence type="ECO:0000313" key="10">
    <source>
        <dbReference type="Proteomes" id="UP000215902"/>
    </source>
</evidence>
<feature type="domain" description="Protein kinase" evidence="7">
    <location>
        <begin position="188"/>
        <end position="468"/>
    </location>
</feature>
<keyword evidence="6" id="KW-0175">Coiled coil</keyword>
<dbReference type="Gene3D" id="1.10.287.3700">
    <property type="match status" value="1"/>
</dbReference>
<dbReference type="GO" id="GO:0008143">
    <property type="term" value="F:poly(A) binding"/>
    <property type="evidence" value="ECO:0007669"/>
    <property type="project" value="TreeGrafter"/>
</dbReference>
<dbReference type="InterPro" id="IPR041332">
    <property type="entry name" value="Pan3_CK"/>
</dbReference>
<dbReference type="STRING" id="282301.A0A267ENS1"/>
<comment type="caution">
    <text evidence="8">The sequence shown here is derived from an EMBL/GenBank/DDBJ whole genome shotgun (WGS) entry which is preliminary data.</text>
</comment>
<dbReference type="SUPFAM" id="SSF56112">
    <property type="entry name" value="Protein kinase-like (PK-like)"/>
    <property type="match status" value="1"/>
</dbReference>
<keyword evidence="2" id="KW-0963">Cytoplasm</keyword>
<dbReference type="InterPro" id="IPR011009">
    <property type="entry name" value="Kinase-like_dom_sf"/>
</dbReference>
<name>A0A267ENS1_9PLAT</name>
<keyword evidence="3" id="KW-0507">mRNA processing</keyword>
<dbReference type="AlphaFoldDB" id="A0A267ENS1"/>
<evidence type="ECO:0000256" key="6">
    <source>
        <dbReference type="ARBA" id="ARBA00023054"/>
    </source>
</evidence>
<dbReference type="Proteomes" id="UP000215902">
    <property type="component" value="Unassembled WGS sequence"/>
</dbReference>
<keyword evidence="5" id="KW-0067">ATP-binding</keyword>
<dbReference type="PANTHER" id="PTHR12272">
    <property type="entry name" value="DEADENYLATION COMPLEX SUBUNIT PAN3"/>
    <property type="match status" value="1"/>
</dbReference>
<evidence type="ECO:0000259" key="7">
    <source>
        <dbReference type="PROSITE" id="PS50011"/>
    </source>
</evidence>
<evidence type="ECO:0000256" key="5">
    <source>
        <dbReference type="ARBA" id="ARBA00022840"/>
    </source>
</evidence>
<dbReference type="GO" id="GO:0005524">
    <property type="term" value="F:ATP binding"/>
    <property type="evidence" value="ECO:0007669"/>
    <property type="project" value="UniProtKB-KW"/>
</dbReference>
<dbReference type="Gene3D" id="1.20.5.5160">
    <property type="match status" value="1"/>
</dbReference>
<dbReference type="PROSITE" id="PS50011">
    <property type="entry name" value="PROTEIN_KINASE_DOM"/>
    <property type="match status" value="1"/>
</dbReference>
<dbReference type="GO" id="GO:0031251">
    <property type="term" value="C:PAN complex"/>
    <property type="evidence" value="ECO:0007669"/>
    <property type="project" value="InterPro"/>
</dbReference>
<dbReference type="GO" id="GO:0000289">
    <property type="term" value="P:nuclear-transcribed mRNA poly(A) tail shortening"/>
    <property type="evidence" value="ECO:0007669"/>
    <property type="project" value="InterPro"/>
</dbReference>
<evidence type="ECO:0000313" key="8">
    <source>
        <dbReference type="EMBL" id="PAA63131.1"/>
    </source>
</evidence>
<proteinExistence type="predicted"/>
<dbReference type="GO" id="GO:0006397">
    <property type="term" value="P:mRNA processing"/>
    <property type="evidence" value="ECO:0007669"/>
    <property type="project" value="UniProtKB-KW"/>
</dbReference>
<dbReference type="Gene3D" id="1.10.510.10">
    <property type="entry name" value="Transferase(Phosphotransferase) domain 1"/>
    <property type="match status" value="1"/>
</dbReference>
<dbReference type="Pfam" id="PF18101">
    <property type="entry name" value="Pan3_CK"/>
    <property type="match status" value="1"/>
</dbReference>
<accession>A0A267ENS1</accession>
<reference evidence="8 10" key="1">
    <citation type="submission" date="2017-06" db="EMBL/GenBank/DDBJ databases">
        <title>A platform for efficient transgenesis in Macrostomum lignano, a flatworm model organism for stem cell research.</title>
        <authorList>
            <person name="Berezikov E."/>
        </authorList>
    </citation>
    <scope>NUCLEOTIDE SEQUENCE [LARGE SCALE GENOMIC DNA]</scope>
    <source>
        <strain evidence="8">DV1</strain>
        <tissue evidence="8">Whole organism</tissue>
    </source>
</reference>
<evidence type="ECO:0000256" key="1">
    <source>
        <dbReference type="ARBA" id="ARBA00004496"/>
    </source>
</evidence>
<comment type="subcellular location">
    <subcellularLocation>
        <location evidence="1">Cytoplasm</location>
    </subcellularLocation>
</comment>
<evidence type="ECO:0000256" key="3">
    <source>
        <dbReference type="ARBA" id="ARBA00022664"/>
    </source>
</evidence>
<protein>
    <recommendedName>
        <fullName evidence="7">Protein kinase domain-containing protein</fullName>
    </recommendedName>
</protein>